<reference evidence="9 10" key="1">
    <citation type="submission" date="2017-02" db="EMBL/GenBank/DDBJ databases">
        <authorList>
            <person name="Peterson S.W."/>
        </authorList>
    </citation>
    <scope>NUCLEOTIDE SEQUENCE [LARGE SCALE GENOMIC DNA]</scope>
    <source>
        <strain evidence="9 10">ATCC BAA-909</strain>
    </source>
</reference>
<dbReference type="CDD" id="cd09160">
    <property type="entry name" value="PLDc_SMU_988_like_2"/>
    <property type="match status" value="1"/>
</dbReference>
<keyword evidence="5 7" id="KW-0472">Membrane</keyword>
<evidence type="ECO:0000313" key="9">
    <source>
        <dbReference type="EMBL" id="SKA01242.1"/>
    </source>
</evidence>
<dbReference type="InterPro" id="IPR001736">
    <property type="entry name" value="PLipase_D/transphosphatidylase"/>
</dbReference>
<dbReference type="InterPro" id="IPR025202">
    <property type="entry name" value="PLD-like_dom"/>
</dbReference>
<name>A0A1T4QBT8_9SPIR</name>
<dbReference type="GO" id="GO:0005886">
    <property type="term" value="C:plasma membrane"/>
    <property type="evidence" value="ECO:0007669"/>
    <property type="project" value="UniProtKB-SubCell"/>
</dbReference>
<dbReference type="PANTHER" id="PTHR21248:SF22">
    <property type="entry name" value="PHOSPHOLIPASE D"/>
    <property type="match status" value="1"/>
</dbReference>
<evidence type="ECO:0000256" key="5">
    <source>
        <dbReference type="ARBA" id="ARBA00023136"/>
    </source>
</evidence>
<evidence type="ECO:0000256" key="3">
    <source>
        <dbReference type="ARBA" id="ARBA00022692"/>
    </source>
</evidence>
<evidence type="ECO:0000256" key="7">
    <source>
        <dbReference type="SAM" id="Phobius"/>
    </source>
</evidence>
<feature type="domain" description="PLD phosphodiesterase" evidence="8">
    <location>
        <begin position="251"/>
        <end position="278"/>
    </location>
</feature>
<dbReference type="Pfam" id="PF13091">
    <property type="entry name" value="PLDc_2"/>
    <property type="match status" value="2"/>
</dbReference>
<feature type="compositionally biased region" description="Low complexity" evidence="6">
    <location>
        <begin position="342"/>
        <end position="353"/>
    </location>
</feature>
<feature type="domain" description="PLD phosphodiesterase" evidence="8">
    <location>
        <begin position="468"/>
        <end position="495"/>
    </location>
</feature>
<dbReference type="SMART" id="SM00155">
    <property type="entry name" value="PLDc"/>
    <property type="match status" value="2"/>
</dbReference>
<dbReference type="AlphaFoldDB" id="A0A1T4QBT8"/>
<keyword evidence="2" id="KW-1003">Cell membrane</keyword>
<dbReference type="SUPFAM" id="SSF56024">
    <property type="entry name" value="Phospholipase D/nuclease"/>
    <property type="match status" value="2"/>
</dbReference>
<dbReference type="OrthoDB" id="9762009at2"/>
<feature type="transmembrane region" description="Helical" evidence="7">
    <location>
        <begin position="42"/>
        <end position="61"/>
    </location>
</feature>
<dbReference type="GeneID" id="303368137"/>
<protein>
    <submittedName>
        <fullName evidence="9">Cardiolipin synthase</fullName>
    </submittedName>
</protein>
<dbReference type="PROSITE" id="PS50035">
    <property type="entry name" value="PLD"/>
    <property type="match status" value="2"/>
</dbReference>
<accession>A0A1T4QBT8</accession>
<feature type="region of interest" description="Disordered" evidence="6">
    <location>
        <begin position="335"/>
        <end position="370"/>
    </location>
</feature>
<dbReference type="Pfam" id="PF13396">
    <property type="entry name" value="PLDc_N"/>
    <property type="match status" value="1"/>
</dbReference>
<dbReference type="GO" id="GO:0032049">
    <property type="term" value="P:cardiolipin biosynthetic process"/>
    <property type="evidence" value="ECO:0007669"/>
    <property type="project" value="UniProtKB-ARBA"/>
</dbReference>
<dbReference type="Proteomes" id="UP000190395">
    <property type="component" value="Unassembled WGS sequence"/>
</dbReference>
<keyword evidence="4 7" id="KW-1133">Transmembrane helix</keyword>
<evidence type="ECO:0000256" key="2">
    <source>
        <dbReference type="ARBA" id="ARBA00022475"/>
    </source>
</evidence>
<dbReference type="STRING" id="225004.SAMN02745152_01908"/>
<comment type="subcellular location">
    <subcellularLocation>
        <location evidence="1">Cell membrane</location>
        <topology evidence="1">Multi-pass membrane protein</topology>
    </subcellularLocation>
</comment>
<evidence type="ECO:0000313" key="10">
    <source>
        <dbReference type="Proteomes" id="UP000190395"/>
    </source>
</evidence>
<proteinExistence type="predicted"/>
<keyword evidence="3 7" id="KW-0812">Transmembrane</keyword>
<evidence type="ECO:0000256" key="1">
    <source>
        <dbReference type="ARBA" id="ARBA00004651"/>
    </source>
</evidence>
<evidence type="ECO:0000256" key="6">
    <source>
        <dbReference type="SAM" id="MobiDB-lite"/>
    </source>
</evidence>
<dbReference type="EMBL" id="FUXC01000013">
    <property type="protein sequence ID" value="SKA01242.1"/>
    <property type="molecule type" value="Genomic_DNA"/>
</dbReference>
<gene>
    <name evidence="9" type="ORF">SAMN02745152_01908</name>
</gene>
<dbReference type="Gene3D" id="3.30.870.10">
    <property type="entry name" value="Endonuclease Chain A"/>
    <property type="match status" value="2"/>
</dbReference>
<feature type="transmembrane region" description="Helical" evidence="7">
    <location>
        <begin position="73"/>
        <end position="92"/>
    </location>
</feature>
<dbReference type="InterPro" id="IPR027379">
    <property type="entry name" value="CLS_N"/>
</dbReference>
<keyword evidence="10" id="KW-1185">Reference proteome</keyword>
<evidence type="ECO:0000256" key="4">
    <source>
        <dbReference type="ARBA" id="ARBA00022989"/>
    </source>
</evidence>
<dbReference type="RefSeq" id="WP_078931650.1">
    <property type="nucleotide sequence ID" value="NZ_FUXC01000013.1"/>
</dbReference>
<organism evidence="9 10">
    <name type="scientific">Treponema berlinense</name>
    <dbReference type="NCBI Taxonomy" id="225004"/>
    <lineage>
        <taxon>Bacteria</taxon>
        <taxon>Pseudomonadati</taxon>
        <taxon>Spirochaetota</taxon>
        <taxon>Spirochaetia</taxon>
        <taxon>Spirochaetales</taxon>
        <taxon>Treponemataceae</taxon>
        <taxon>Treponema</taxon>
    </lineage>
</organism>
<sequence>MFKTLKLKQFLRSSIIRLAATFLSFGVQFFWLWTVSRWLKSYSVWISLASDFLAAALVIHVYNKQNYSVSLKIPWLILILVLPIVGITLYFLSENNHQSKRVKNNTSKIKAESVRHIKSDSNVLKTLENLDKRVANQFKYLSLVEKFPAFFNTGAKFYGNTVECLDRQLKDLATAQKFIFLEYHAIEEAKAFDRMLPVLKERLAAGVEIRILYDDVGSIGYINKKFIKRMNGIGIECRDFNPLSPLFSLFMNNRDHRKIMVIDGKIGFTGGYNLADEYFNYSHPYGQWKDSGLRIEGKAVNTFTELFLEMWNSQEKGRLEDVSKYFIEETDGPDKNGEFALNNGNGAKNSGNSQLNEKNEKSPAQTEPLPAKTDGFIQPYADMPLDYLYVGENVYLNLIKWAKDFVWITTPYLILGDEMKRELILASFRGVDIRIVTPGVPDKKLVYKITRSFYGELIDSGIKIYEYTPGFIHSKQMIADGKLATVGTVNMDFRSFHHNFENGVLMYNTSAISDIQKDFESLFKISADVTEKYHNKKHHSMSFTDRVLRLFSTLL</sequence>
<evidence type="ECO:0000259" key="8">
    <source>
        <dbReference type="PROSITE" id="PS50035"/>
    </source>
</evidence>
<feature type="transmembrane region" description="Helical" evidence="7">
    <location>
        <begin position="15"/>
        <end position="36"/>
    </location>
</feature>
<dbReference type="PANTHER" id="PTHR21248">
    <property type="entry name" value="CARDIOLIPIN SYNTHASE"/>
    <property type="match status" value="1"/>
</dbReference>
<dbReference type="GO" id="GO:0030572">
    <property type="term" value="F:phosphatidyltransferase activity"/>
    <property type="evidence" value="ECO:0007669"/>
    <property type="project" value="UniProtKB-ARBA"/>
</dbReference>
<dbReference type="CDD" id="cd09154">
    <property type="entry name" value="PLDc_SMU_988_like_1"/>
    <property type="match status" value="1"/>
</dbReference>